<comment type="caution">
    <text evidence="1">The sequence shown here is derived from an EMBL/GenBank/DDBJ whole genome shotgun (WGS) entry which is preliminary data.</text>
</comment>
<organism evidence="1 2">
    <name type="scientific">Candidatus Fimenecus excrementigallinarum</name>
    <dbReference type="NCBI Taxonomy" id="2840816"/>
    <lineage>
        <taxon>Bacteria</taxon>
        <taxon>Bacillati</taxon>
        <taxon>Bacillota</taxon>
        <taxon>Clostridia</taxon>
        <taxon>Candidatus Fimenecus</taxon>
    </lineage>
</organism>
<dbReference type="PROSITE" id="PS01229">
    <property type="entry name" value="COF_2"/>
    <property type="match status" value="1"/>
</dbReference>
<dbReference type="SUPFAM" id="SSF56784">
    <property type="entry name" value="HAD-like"/>
    <property type="match status" value="1"/>
</dbReference>
<dbReference type="GO" id="GO:0016791">
    <property type="term" value="F:phosphatase activity"/>
    <property type="evidence" value="ECO:0007669"/>
    <property type="project" value="TreeGrafter"/>
</dbReference>
<evidence type="ECO:0000313" key="2">
    <source>
        <dbReference type="Proteomes" id="UP000824071"/>
    </source>
</evidence>
<name>A0A9D1LE11_9FIRM</name>
<dbReference type="Pfam" id="PF08282">
    <property type="entry name" value="Hydrolase_3"/>
    <property type="match status" value="1"/>
</dbReference>
<evidence type="ECO:0000313" key="1">
    <source>
        <dbReference type="EMBL" id="HIU35232.1"/>
    </source>
</evidence>
<dbReference type="PANTHER" id="PTHR10000">
    <property type="entry name" value="PHOSPHOSERINE PHOSPHATASE"/>
    <property type="match status" value="1"/>
</dbReference>
<dbReference type="NCBIfam" id="TIGR01484">
    <property type="entry name" value="HAD-SF-IIB"/>
    <property type="match status" value="1"/>
</dbReference>
<dbReference type="InterPro" id="IPR000150">
    <property type="entry name" value="Cof"/>
</dbReference>
<dbReference type="CDD" id="cd07516">
    <property type="entry name" value="HAD_Pase"/>
    <property type="match status" value="1"/>
</dbReference>
<dbReference type="InterPro" id="IPR036412">
    <property type="entry name" value="HAD-like_sf"/>
</dbReference>
<dbReference type="AlphaFoldDB" id="A0A9D1LE11"/>
<protein>
    <submittedName>
        <fullName evidence="1">HAD family phosphatase</fullName>
    </submittedName>
</protein>
<dbReference type="NCBIfam" id="TIGR00099">
    <property type="entry name" value="Cof-subfamily"/>
    <property type="match status" value="1"/>
</dbReference>
<dbReference type="InterPro" id="IPR023214">
    <property type="entry name" value="HAD_sf"/>
</dbReference>
<dbReference type="InterPro" id="IPR006379">
    <property type="entry name" value="HAD-SF_hydro_IIB"/>
</dbReference>
<dbReference type="GO" id="GO:0000287">
    <property type="term" value="F:magnesium ion binding"/>
    <property type="evidence" value="ECO:0007669"/>
    <property type="project" value="TreeGrafter"/>
</dbReference>
<dbReference type="SFLD" id="SFLDG01140">
    <property type="entry name" value="C2.B:_Phosphomannomutase_and_P"/>
    <property type="match status" value="1"/>
</dbReference>
<dbReference type="SFLD" id="SFLDS00003">
    <property type="entry name" value="Haloacid_Dehalogenase"/>
    <property type="match status" value="1"/>
</dbReference>
<sequence>MQRRLLAVDIDGTLVNDQKEILPETKRDIWEYIRQGGIFVLATGRATPGVGRYIRELELESRGGYVVAYNGARTFCPKEGRVIAETRVPREAYDSILEAADALDLPLIAYRNDVAVTEKANDRYFHLETSINGLEIDRVASLRAALDFDTPKFMITGEPEFLAGAEPKLRAALAGAPVDVYRSEPCFLEITAHGSDKGAAILSLAASLGLSRADTMACGDGFNDVSMLRRVGFGVAMANAQAPAKAAADAGTLSNAENGVGEAIRRYAL</sequence>
<dbReference type="GO" id="GO:0005829">
    <property type="term" value="C:cytosol"/>
    <property type="evidence" value="ECO:0007669"/>
    <property type="project" value="TreeGrafter"/>
</dbReference>
<reference evidence="1" key="2">
    <citation type="journal article" date="2021" name="PeerJ">
        <title>Extensive microbial diversity within the chicken gut microbiome revealed by metagenomics and culture.</title>
        <authorList>
            <person name="Gilroy R."/>
            <person name="Ravi A."/>
            <person name="Getino M."/>
            <person name="Pursley I."/>
            <person name="Horton D.L."/>
            <person name="Alikhan N.F."/>
            <person name="Baker D."/>
            <person name="Gharbi K."/>
            <person name="Hall N."/>
            <person name="Watson M."/>
            <person name="Adriaenssens E.M."/>
            <person name="Foster-Nyarko E."/>
            <person name="Jarju S."/>
            <person name="Secka A."/>
            <person name="Antonio M."/>
            <person name="Oren A."/>
            <person name="Chaudhuri R.R."/>
            <person name="La Ragione R."/>
            <person name="Hildebrand F."/>
            <person name="Pallen M.J."/>
        </authorList>
    </citation>
    <scope>NUCLEOTIDE SEQUENCE</scope>
    <source>
        <strain evidence="1">ChiGjej1B1-19959</strain>
    </source>
</reference>
<dbReference type="Gene3D" id="3.40.50.1000">
    <property type="entry name" value="HAD superfamily/HAD-like"/>
    <property type="match status" value="1"/>
</dbReference>
<dbReference type="Proteomes" id="UP000824071">
    <property type="component" value="Unassembled WGS sequence"/>
</dbReference>
<dbReference type="PANTHER" id="PTHR10000:SF8">
    <property type="entry name" value="HAD SUPERFAMILY HYDROLASE-LIKE, TYPE 3"/>
    <property type="match status" value="1"/>
</dbReference>
<proteinExistence type="predicted"/>
<reference evidence="1" key="1">
    <citation type="submission" date="2020-10" db="EMBL/GenBank/DDBJ databases">
        <authorList>
            <person name="Gilroy R."/>
        </authorList>
    </citation>
    <scope>NUCLEOTIDE SEQUENCE</scope>
    <source>
        <strain evidence="1">ChiGjej1B1-19959</strain>
    </source>
</reference>
<dbReference type="PROSITE" id="PS01228">
    <property type="entry name" value="COF_1"/>
    <property type="match status" value="1"/>
</dbReference>
<dbReference type="EMBL" id="DVMW01000012">
    <property type="protein sequence ID" value="HIU35232.1"/>
    <property type="molecule type" value="Genomic_DNA"/>
</dbReference>
<accession>A0A9D1LE11</accession>
<dbReference type="Gene3D" id="3.30.1240.10">
    <property type="match status" value="1"/>
</dbReference>
<gene>
    <name evidence="1" type="ORF">IAC53_01310</name>
</gene>